<evidence type="ECO:0000259" key="2">
    <source>
        <dbReference type="Pfam" id="PF05199"/>
    </source>
</evidence>
<dbReference type="Gene3D" id="3.50.50.60">
    <property type="entry name" value="FAD/NAD(P)-binding domain"/>
    <property type="match status" value="1"/>
</dbReference>
<comment type="cofactor">
    <cofactor evidence="1">
        <name>FAD</name>
        <dbReference type="ChEBI" id="CHEBI:57692"/>
    </cofactor>
</comment>
<gene>
    <name evidence="3" type="ORF">DFH08DRAFT_892877</name>
</gene>
<name>A0AAD6ZDY0_9AGAR</name>
<evidence type="ECO:0000313" key="4">
    <source>
        <dbReference type="Proteomes" id="UP001218218"/>
    </source>
</evidence>
<accession>A0AAD6ZDY0</accession>
<sequence length="57" mass="6127">MSARDAKHGVVDPDLLVKGVLRIIDASRKPVIPSAHMAAAAYAIGERGAENLKQTWM</sequence>
<protein>
    <recommendedName>
        <fullName evidence="2">Glucose-methanol-choline oxidoreductase C-terminal domain-containing protein</fullName>
    </recommendedName>
</protein>
<reference evidence="3" key="1">
    <citation type="submission" date="2023-03" db="EMBL/GenBank/DDBJ databases">
        <title>Massive genome expansion in bonnet fungi (Mycena s.s.) driven by repeated elements and novel gene families across ecological guilds.</title>
        <authorList>
            <consortium name="Lawrence Berkeley National Laboratory"/>
            <person name="Harder C.B."/>
            <person name="Miyauchi S."/>
            <person name="Viragh M."/>
            <person name="Kuo A."/>
            <person name="Thoen E."/>
            <person name="Andreopoulos B."/>
            <person name="Lu D."/>
            <person name="Skrede I."/>
            <person name="Drula E."/>
            <person name="Henrissat B."/>
            <person name="Morin E."/>
            <person name="Kohler A."/>
            <person name="Barry K."/>
            <person name="LaButti K."/>
            <person name="Morin E."/>
            <person name="Salamov A."/>
            <person name="Lipzen A."/>
            <person name="Mereny Z."/>
            <person name="Hegedus B."/>
            <person name="Baldrian P."/>
            <person name="Stursova M."/>
            <person name="Weitz H."/>
            <person name="Taylor A."/>
            <person name="Grigoriev I.V."/>
            <person name="Nagy L.G."/>
            <person name="Martin F."/>
            <person name="Kauserud H."/>
        </authorList>
    </citation>
    <scope>NUCLEOTIDE SEQUENCE</scope>
    <source>
        <strain evidence="3">CBHHK002</strain>
    </source>
</reference>
<dbReference type="AlphaFoldDB" id="A0AAD6ZDY0"/>
<dbReference type="SUPFAM" id="SSF51905">
    <property type="entry name" value="FAD/NAD(P)-binding domain"/>
    <property type="match status" value="1"/>
</dbReference>
<organism evidence="3 4">
    <name type="scientific">Mycena albidolilacea</name>
    <dbReference type="NCBI Taxonomy" id="1033008"/>
    <lineage>
        <taxon>Eukaryota</taxon>
        <taxon>Fungi</taxon>
        <taxon>Dikarya</taxon>
        <taxon>Basidiomycota</taxon>
        <taxon>Agaricomycotina</taxon>
        <taxon>Agaricomycetes</taxon>
        <taxon>Agaricomycetidae</taxon>
        <taxon>Agaricales</taxon>
        <taxon>Marasmiineae</taxon>
        <taxon>Mycenaceae</taxon>
        <taxon>Mycena</taxon>
    </lineage>
</organism>
<dbReference type="Proteomes" id="UP001218218">
    <property type="component" value="Unassembled WGS sequence"/>
</dbReference>
<proteinExistence type="predicted"/>
<dbReference type="GO" id="GO:0016614">
    <property type="term" value="F:oxidoreductase activity, acting on CH-OH group of donors"/>
    <property type="evidence" value="ECO:0007669"/>
    <property type="project" value="InterPro"/>
</dbReference>
<keyword evidence="4" id="KW-1185">Reference proteome</keyword>
<dbReference type="EMBL" id="JARIHO010000059">
    <property type="protein sequence ID" value="KAJ7318163.1"/>
    <property type="molecule type" value="Genomic_DNA"/>
</dbReference>
<evidence type="ECO:0000313" key="3">
    <source>
        <dbReference type="EMBL" id="KAJ7318163.1"/>
    </source>
</evidence>
<dbReference type="InterPro" id="IPR036188">
    <property type="entry name" value="FAD/NAD-bd_sf"/>
</dbReference>
<evidence type="ECO:0000256" key="1">
    <source>
        <dbReference type="ARBA" id="ARBA00001974"/>
    </source>
</evidence>
<dbReference type="Pfam" id="PF05199">
    <property type="entry name" value="GMC_oxred_C"/>
    <property type="match status" value="1"/>
</dbReference>
<comment type="caution">
    <text evidence="3">The sequence shown here is derived from an EMBL/GenBank/DDBJ whole genome shotgun (WGS) entry which is preliminary data.</text>
</comment>
<feature type="domain" description="Glucose-methanol-choline oxidoreductase C-terminal" evidence="2">
    <location>
        <begin position="1"/>
        <end position="45"/>
    </location>
</feature>
<dbReference type="InterPro" id="IPR007867">
    <property type="entry name" value="GMC_OxRtase_C"/>
</dbReference>